<protein>
    <recommendedName>
        <fullName evidence="8">Apolipoprotein M</fullName>
    </recommendedName>
</protein>
<comment type="subcellular location">
    <subcellularLocation>
        <location evidence="1">Secreted</location>
    </subcellularLocation>
</comment>
<dbReference type="EMBL" id="JBBPFD010000004">
    <property type="protein sequence ID" value="KAK7929959.1"/>
    <property type="molecule type" value="Genomic_DNA"/>
</dbReference>
<organism evidence="6 7">
    <name type="scientific">Mugilogobius chulae</name>
    <name type="common">yellowstripe goby</name>
    <dbReference type="NCBI Taxonomy" id="88201"/>
    <lineage>
        <taxon>Eukaryota</taxon>
        <taxon>Metazoa</taxon>
        <taxon>Chordata</taxon>
        <taxon>Craniata</taxon>
        <taxon>Vertebrata</taxon>
        <taxon>Euteleostomi</taxon>
        <taxon>Actinopterygii</taxon>
        <taxon>Neopterygii</taxon>
        <taxon>Teleostei</taxon>
        <taxon>Neoteleostei</taxon>
        <taxon>Acanthomorphata</taxon>
        <taxon>Gobiaria</taxon>
        <taxon>Gobiiformes</taxon>
        <taxon>Gobioidei</taxon>
        <taxon>Gobiidae</taxon>
        <taxon>Gobionellinae</taxon>
        <taxon>Mugilogobius</taxon>
    </lineage>
</organism>
<name>A0AAW0PTU4_9GOBI</name>
<evidence type="ECO:0000256" key="2">
    <source>
        <dbReference type="ARBA" id="ARBA00022525"/>
    </source>
</evidence>
<feature type="chain" id="PRO_5043541832" description="Apolipoprotein M" evidence="5">
    <location>
        <begin position="18"/>
        <end position="186"/>
    </location>
</feature>
<gene>
    <name evidence="6" type="ORF">WMY93_006354</name>
</gene>
<evidence type="ECO:0000256" key="5">
    <source>
        <dbReference type="SAM" id="SignalP"/>
    </source>
</evidence>
<dbReference type="GO" id="GO:0005576">
    <property type="term" value="C:extracellular region"/>
    <property type="evidence" value="ECO:0007669"/>
    <property type="project" value="UniProtKB-SubCell"/>
</dbReference>
<dbReference type="PANTHER" id="PTHR11967:SF2">
    <property type="entry name" value="ALPHA-1-ACID GLYCOPROTEIN 1"/>
    <property type="match status" value="1"/>
</dbReference>
<keyword evidence="4" id="KW-0325">Glycoprotein</keyword>
<comment type="caution">
    <text evidence="6">The sequence shown here is derived from an EMBL/GenBank/DDBJ whole genome shotgun (WGS) entry which is preliminary data.</text>
</comment>
<dbReference type="AlphaFoldDB" id="A0AAW0PTU4"/>
<evidence type="ECO:0000256" key="3">
    <source>
        <dbReference type="ARBA" id="ARBA00022729"/>
    </source>
</evidence>
<keyword evidence="7" id="KW-1185">Reference proteome</keyword>
<reference evidence="7" key="1">
    <citation type="submission" date="2024-04" db="EMBL/GenBank/DDBJ databases">
        <title>Salinicola lusitanus LLJ914,a marine bacterium isolated from the Okinawa Trough.</title>
        <authorList>
            <person name="Li J."/>
        </authorList>
    </citation>
    <scope>NUCLEOTIDE SEQUENCE [LARGE SCALE GENOMIC DNA]</scope>
</reference>
<keyword evidence="3 5" id="KW-0732">Signal</keyword>
<evidence type="ECO:0008006" key="8">
    <source>
        <dbReference type="Google" id="ProtNLM"/>
    </source>
</evidence>
<dbReference type="SUPFAM" id="SSF50814">
    <property type="entry name" value="Lipocalins"/>
    <property type="match status" value="1"/>
</dbReference>
<dbReference type="Gene3D" id="2.40.128.20">
    <property type="match status" value="1"/>
</dbReference>
<dbReference type="PANTHER" id="PTHR11967">
    <property type="entry name" value="ALPHA-1-ACID GLYCOPROTEIN"/>
    <property type="match status" value="1"/>
</dbReference>
<dbReference type="Proteomes" id="UP001460270">
    <property type="component" value="Unassembled WGS sequence"/>
</dbReference>
<evidence type="ECO:0000313" key="6">
    <source>
        <dbReference type="EMBL" id="KAK7929959.1"/>
    </source>
</evidence>
<evidence type="ECO:0000256" key="1">
    <source>
        <dbReference type="ARBA" id="ARBA00004613"/>
    </source>
</evidence>
<proteinExistence type="predicted"/>
<dbReference type="InterPro" id="IPR012674">
    <property type="entry name" value="Calycin"/>
</dbReference>
<evidence type="ECO:0000313" key="7">
    <source>
        <dbReference type="Proteomes" id="UP001460270"/>
    </source>
</evidence>
<sequence>MFATCILLLSLISLSRAVFPVCEKLVGPKLDLTSEDLNGTWAFVAGSLKHAPAMEALKQRDSITAFFSNNSDTSTLSYTQVNRFGDQCQHLLYNITLKGSSFTFDVGNRFSLVGTFLYTTCPDCLVMQWVVKSSRRLSVDLYLLSKRRILTQSELREFNAQLRCYQLPPPVQMNPFKELCPEEQEN</sequence>
<evidence type="ECO:0000256" key="4">
    <source>
        <dbReference type="ARBA" id="ARBA00023180"/>
    </source>
</evidence>
<feature type="signal peptide" evidence="5">
    <location>
        <begin position="1"/>
        <end position="17"/>
    </location>
</feature>
<accession>A0AAW0PTU4</accession>
<keyword evidence="2" id="KW-0964">Secreted</keyword>